<evidence type="ECO:0000313" key="2">
    <source>
        <dbReference type="EMBL" id="KDP46811.1"/>
    </source>
</evidence>
<name>A0A067LEC2_JATCU</name>
<keyword evidence="3" id="KW-1185">Reference proteome</keyword>
<gene>
    <name evidence="2" type="ORF">JCGZ_24020</name>
</gene>
<dbReference type="Proteomes" id="UP000027138">
    <property type="component" value="Unassembled WGS sequence"/>
</dbReference>
<dbReference type="AlphaFoldDB" id="A0A067LEC2"/>
<protein>
    <submittedName>
        <fullName evidence="2">Uncharacterized protein</fullName>
    </submittedName>
</protein>
<reference evidence="2 3" key="1">
    <citation type="journal article" date="2014" name="PLoS ONE">
        <title>Global Analysis of Gene Expression Profiles in Physic Nut (Jatropha curcas L.) Seedlings Exposed to Salt Stress.</title>
        <authorList>
            <person name="Zhang L."/>
            <person name="Zhang C."/>
            <person name="Wu P."/>
            <person name="Chen Y."/>
            <person name="Li M."/>
            <person name="Jiang H."/>
            <person name="Wu G."/>
        </authorList>
    </citation>
    <scope>NUCLEOTIDE SEQUENCE [LARGE SCALE GENOMIC DNA]</scope>
    <source>
        <strain evidence="3">cv. GZQX0401</strain>
        <tissue evidence="2">Young leaves</tissue>
    </source>
</reference>
<dbReference type="EMBL" id="KK914206">
    <property type="protein sequence ID" value="KDP46811.1"/>
    <property type="molecule type" value="Genomic_DNA"/>
</dbReference>
<dbReference type="OrthoDB" id="1161307at2759"/>
<accession>A0A067LEC2</accession>
<proteinExistence type="predicted"/>
<sequence>MPSIEALAMAGVDCGKCSISLEERERRDREKTPPYLLAEPEPAAGNDKMEEIWKVKVKMEVLAKAVTSSIHIMNNKGKSM</sequence>
<feature type="region of interest" description="Disordered" evidence="1">
    <location>
        <begin position="22"/>
        <end position="42"/>
    </location>
</feature>
<evidence type="ECO:0000256" key="1">
    <source>
        <dbReference type="SAM" id="MobiDB-lite"/>
    </source>
</evidence>
<evidence type="ECO:0000313" key="3">
    <source>
        <dbReference type="Proteomes" id="UP000027138"/>
    </source>
</evidence>
<organism evidence="2 3">
    <name type="scientific">Jatropha curcas</name>
    <name type="common">Barbados nut</name>
    <dbReference type="NCBI Taxonomy" id="180498"/>
    <lineage>
        <taxon>Eukaryota</taxon>
        <taxon>Viridiplantae</taxon>
        <taxon>Streptophyta</taxon>
        <taxon>Embryophyta</taxon>
        <taxon>Tracheophyta</taxon>
        <taxon>Spermatophyta</taxon>
        <taxon>Magnoliopsida</taxon>
        <taxon>eudicotyledons</taxon>
        <taxon>Gunneridae</taxon>
        <taxon>Pentapetalae</taxon>
        <taxon>rosids</taxon>
        <taxon>fabids</taxon>
        <taxon>Malpighiales</taxon>
        <taxon>Euphorbiaceae</taxon>
        <taxon>Crotonoideae</taxon>
        <taxon>Jatropheae</taxon>
        <taxon>Jatropha</taxon>
    </lineage>
</organism>
<feature type="compositionally biased region" description="Basic and acidic residues" evidence="1">
    <location>
        <begin position="22"/>
        <end position="32"/>
    </location>
</feature>
<feature type="compositionally biased region" description="Low complexity" evidence="1">
    <location>
        <begin position="33"/>
        <end position="42"/>
    </location>
</feature>